<gene>
    <name evidence="6 7" type="primary">LOC108667838</name>
</gene>
<feature type="domain" description="G-patch" evidence="4">
    <location>
        <begin position="89"/>
        <end position="137"/>
    </location>
</feature>
<dbReference type="OMA" id="DYMNMVI"/>
<evidence type="ECO:0000259" key="4">
    <source>
        <dbReference type="PROSITE" id="PS50174"/>
    </source>
</evidence>
<evidence type="ECO:0000256" key="1">
    <source>
        <dbReference type="ARBA" id="ARBA00007140"/>
    </source>
</evidence>
<name>A0A8B7N9Y0_HYAAZ</name>
<dbReference type="KEGG" id="hazt:108667838"/>
<dbReference type="OrthoDB" id="786951at2759"/>
<evidence type="ECO:0000313" key="6">
    <source>
        <dbReference type="RefSeq" id="XP_018010414.1"/>
    </source>
</evidence>
<keyword evidence="5" id="KW-1185">Reference proteome</keyword>
<dbReference type="SMART" id="SM00443">
    <property type="entry name" value="G_patch"/>
    <property type="match status" value="1"/>
</dbReference>
<dbReference type="AlphaFoldDB" id="A0A8B7N9Y0"/>
<evidence type="ECO:0000313" key="5">
    <source>
        <dbReference type="Proteomes" id="UP000694843"/>
    </source>
</evidence>
<dbReference type="InterPro" id="IPR000467">
    <property type="entry name" value="G_patch_dom"/>
</dbReference>
<dbReference type="SMART" id="SM01173">
    <property type="entry name" value="DUF4187"/>
    <property type="match status" value="1"/>
</dbReference>
<dbReference type="Pfam" id="PF13821">
    <property type="entry name" value="DUF4187"/>
    <property type="match status" value="1"/>
</dbReference>
<reference evidence="6 7" key="1">
    <citation type="submission" date="2025-04" db="UniProtKB">
        <authorList>
            <consortium name="RefSeq"/>
        </authorList>
    </citation>
    <scope>IDENTIFICATION</scope>
    <source>
        <tissue evidence="6 7">Whole organism</tissue>
    </source>
</reference>
<dbReference type="RefSeq" id="XP_018010415.1">
    <property type="nucleotide sequence ID" value="XM_018154926.2"/>
</dbReference>
<evidence type="ECO:0000256" key="2">
    <source>
        <dbReference type="ARBA" id="ARBA00021978"/>
    </source>
</evidence>
<dbReference type="PROSITE" id="PS50174">
    <property type="entry name" value="G_PATCH"/>
    <property type="match status" value="1"/>
</dbReference>
<protein>
    <recommendedName>
        <fullName evidence="2">G patch domain-containing protein 11</fullName>
    </recommendedName>
    <alternativeName>
        <fullName evidence="3">Coiled-coil domain-containing protein 75</fullName>
    </alternativeName>
</protein>
<comment type="similarity">
    <text evidence="1">Belongs to the GPATCH11 family.</text>
</comment>
<dbReference type="GeneID" id="108667838"/>
<evidence type="ECO:0000256" key="3">
    <source>
        <dbReference type="ARBA" id="ARBA00030688"/>
    </source>
</evidence>
<dbReference type="InterPro" id="IPR039249">
    <property type="entry name" value="GPATCH11"/>
</dbReference>
<dbReference type="Pfam" id="PF01585">
    <property type="entry name" value="G-patch"/>
    <property type="match status" value="1"/>
</dbReference>
<dbReference type="InterPro" id="IPR025239">
    <property type="entry name" value="DUF4187"/>
</dbReference>
<accession>A0A8B7N9Y0</accession>
<evidence type="ECO:0000313" key="7">
    <source>
        <dbReference type="RefSeq" id="XP_018010415.1"/>
    </source>
</evidence>
<dbReference type="PANTHER" id="PTHR21032:SF0">
    <property type="entry name" value="G PATCH DOMAIN-CONTAINING PROTEIN 11"/>
    <property type="match status" value="1"/>
</dbReference>
<dbReference type="GO" id="GO:0000776">
    <property type="term" value="C:kinetochore"/>
    <property type="evidence" value="ECO:0007669"/>
    <property type="project" value="TreeGrafter"/>
</dbReference>
<dbReference type="Proteomes" id="UP000694843">
    <property type="component" value="Unplaced"/>
</dbReference>
<sequence length="283" mass="32090">MASSSWCAAGQLGCEEDDEEDYMSDNFLAKCTQEMKDIRPGMPMSYAAKRKLEMEKKKKEEIMAARLKKKNQPSARERLEDGLNSALGESNKGFAMLMKMGYKPGTSLGDKGAGGGCVEPIKVELKGDRGGLGLKQMLMEKKREKEQRYLAKMKKLALEFDPDVFRERKRQENMGKQLEADLARCQRVCFTLDSDNGIEEPMESYFWPPHLLPAHEGQGDDEDDAAEEDDAVLEYWQVEVRVDVVASYLRLSYHYCVWCGTAYEDEADMTDNCPGTTKEEHDS</sequence>
<organism evidence="5 6">
    <name type="scientific">Hyalella azteca</name>
    <name type="common">Amphipod</name>
    <dbReference type="NCBI Taxonomy" id="294128"/>
    <lineage>
        <taxon>Eukaryota</taxon>
        <taxon>Metazoa</taxon>
        <taxon>Ecdysozoa</taxon>
        <taxon>Arthropoda</taxon>
        <taxon>Crustacea</taxon>
        <taxon>Multicrustacea</taxon>
        <taxon>Malacostraca</taxon>
        <taxon>Eumalacostraca</taxon>
        <taxon>Peracarida</taxon>
        <taxon>Amphipoda</taxon>
        <taxon>Senticaudata</taxon>
        <taxon>Talitrida</taxon>
        <taxon>Talitroidea</taxon>
        <taxon>Hyalellidae</taxon>
        <taxon>Hyalella</taxon>
    </lineage>
</organism>
<dbReference type="PANTHER" id="PTHR21032">
    <property type="entry name" value="G PATCH DOMAIN-CONTAINING PROTEIN 11"/>
    <property type="match status" value="1"/>
</dbReference>
<proteinExistence type="inferred from homology"/>
<dbReference type="GO" id="GO:0003676">
    <property type="term" value="F:nucleic acid binding"/>
    <property type="evidence" value="ECO:0007669"/>
    <property type="project" value="InterPro"/>
</dbReference>
<dbReference type="RefSeq" id="XP_018010414.1">
    <property type="nucleotide sequence ID" value="XM_018154925.2"/>
</dbReference>